<evidence type="ECO:0000256" key="1">
    <source>
        <dbReference type="SAM" id="Coils"/>
    </source>
</evidence>
<dbReference type="EMBL" id="KV744911">
    <property type="protein sequence ID" value="OCK81695.1"/>
    <property type="molecule type" value="Genomic_DNA"/>
</dbReference>
<feature type="compositionally biased region" description="Basic and acidic residues" evidence="2">
    <location>
        <begin position="1"/>
        <end position="16"/>
    </location>
</feature>
<sequence>MASQRSDGRPSVDHNSKTSPGKVGGNSSSIQQPDVGHSNPASSVPPYDPKNGGNGYGMKNASQKMGDNLPIASEFSQKRSQIVKNTQSFDRNQARHSGLSNDPSWDLQTNGNNLTLESGPHHDPPRGAQPEGRPVKQQTDRPHSPPRSPQPQGSNSKNPNRPPEKEQLASSTWYSSSDPPVPEKRPRQSLAQLTSIYKDYKEEVWSRYPDVVDYVQALEHNIDALTLRCNGLQTEKTTLTSILEKIRASILSGIWQLHQRDEKEKFPSIPSDLEPALEFLLTHHEAKCKEARDQRAEIDRLTKERQDAIKENQRWRSYHERETARIIQEYEGRIRAQNESHKTRVDDLKTRHKERVDLLEAQENSLKLHHKEQLENQEALLKSEIDSLHASYATELHDQKTTYEHDMTVLQQALLTTVDRFQPLEDSMLQLRFRTLKNLVVRLSRTRFEVEGGTLGQAFDQNSFIQIAPKKHHRFVLESFIWATIVDRLFSTPFKVFGDQSSVFADTWSHMFQNNQTQSGGGFTWPEPDILSEKWRYTTFETLRRDLDQTNTNRHAASKQIMRSYQDNSSTVKNVLSAGVAKVTSEDKDADISSIVDEACSLALDFGIERCRLQLTAPQPNELVSMFNPGAYEDHNDRNDPSLTEGIVELVISPGLRKMGDGRGGRLDQVIDLCPAAIYMRAPSNGAPGPGYNW</sequence>
<dbReference type="AlphaFoldDB" id="A0A8E2JGE5"/>
<feature type="compositionally biased region" description="Polar residues" evidence="2">
    <location>
        <begin position="98"/>
        <end position="116"/>
    </location>
</feature>
<feature type="compositionally biased region" description="Polar residues" evidence="2">
    <location>
        <begin position="168"/>
        <end position="178"/>
    </location>
</feature>
<accession>A0A8E2JGE5</accession>
<proteinExistence type="predicted"/>
<protein>
    <submittedName>
        <fullName evidence="3">Uncharacterized protein</fullName>
    </submittedName>
</protein>
<dbReference type="Proteomes" id="UP000250266">
    <property type="component" value="Unassembled WGS sequence"/>
</dbReference>
<evidence type="ECO:0000256" key="2">
    <source>
        <dbReference type="SAM" id="MobiDB-lite"/>
    </source>
</evidence>
<feature type="coiled-coil region" evidence="1">
    <location>
        <begin position="284"/>
        <end position="311"/>
    </location>
</feature>
<gene>
    <name evidence="3" type="ORF">K432DRAFT_403556</name>
</gene>
<dbReference type="OrthoDB" id="3545916at2759"/>
<feature type="compositionally biased region" description="Polar residues" evidence="2">
    <location>
        <begin position="74"/>
        <end position="91"/>
    </location>
</feature>
<organism evidence="3 4">
    <name type="scientific">Lepidopterella palustris CBS 459.81</name>
    <dbReference type="NCBI Taxonomy" id="1314670"/>
    <lineage>
        <taxon>Eukaryota</taxon>
        <taxon>Fungi</taxon>
        <taxon>Dikarya</taxon>
        <taxon>Ascomycota</taxon>
        <taxon>Pezizomycotina</taxon>
        <taxon>Dothideomycetes</taxon>
        <taxon>Pleosporomycetidae</taxon>
        <taxon>Mytilinidiales</taxon>
        <taxon>Argynnaceae</taxon>
        <taxon>Lepidopterella</taxon>
    </lineage>
</organism>
<reference evidence="3 4" key="1">
    <citation type="journal article" date="2016" name="Nat. Commun.">
        <title>Ectomycorrhizal ecology is imprinted in the genome of the dominant symbiotic fungus Cenococcum geophilum.</title>
        <authorList>
            <consortium name="DOE Joint Genome Institute"/>
            <person name="Peter M."/>
            <person name="Kohler A."/>
            <person name="Ohm R.A."/>
            <person name="Kuo A."/>
            <person name="Krutzmann J."/>
            <person name="Morin E."/>
            <person name="Arend M."/>
            <person name="Barry K.W."/>
            <person name="Binder M."/>
            <person name="Choi C."/>
            <person name="Clum A."/>
            <person name="Copeland A."/>
            <person name="Grisel N."/>
            <person name="Haridas S."/>
            <person name="Kipfer T."/>
            <person name="LaButti K."/>
            <person name="Lindquist E."/>
            <person name="Lipzen A."/>
            <person name="Maire R."/>
            <person name="Meier B."/>
            <person name="Mihaltcheva S."/>
            <person name="Molinier V."/>
            <person name="Murat C."/>
            <person name="Poggeler S."/>
            <person name="Quandt C.A."/>
            <person name="Sperisen C."/>
            <person name="Tritt A."/>
            <person name="Tisserant E."/>
            <person name="Crous P.W."/>
            <person name="Henrissat B."/>
            <person name="Nehls U."/>
            <person name="Egli S."/>
            <person name="Spatafora J.W."/>
            <person name="Grigoriev I.V."/>
            <person name="Martin F.M."/>
        </authorList>
    </citation>
    <scope>NUCLEOTIDE SEQUENCE [LARGE SCALE GENOMIC DNA]</scope>
    <source>
        <strain evidence="3 4">CBS 459.81</strain>
    </source>
</reference>
<keyword evidence="1" id="KW-0175">Coiled coil</keyword>
<feature type="region of interest" description="Disordered" evidence="2">
    <location>
        <begin position="1"/>
        <end position="187"/>
    </location>
</feature>
<name>A0A8E2JGE5_9PEZI</name>
<evidence type="ECO:0000313" key="3">
    <source>
        <dbReference type="EMBL" id="OCK81695.1"/>
    </source>
</evidence>
<keyword evidence="4" id="KW-1185">Reference proteome</keyword>
<evidence type="ECO:0000313" key="4">
    <source>
        <dbReference type="Proteomes" id="UP000250266"/>
    </source>
</evidence>